<dbReference type="InterPro" id="IPR011041">
    <property type="entry name" value="Quinoprot_gluc/sorb_DH_b-prop"/>
</dbReference>
<accession>A0A6I3KNP6</accession>
<reference evidence="8 9" key="1">
    <citation type="submission" date="2019-11" db="EMBL/GenBank/DDBJ databases">
        <title>Identification of a novel strain.</title>
        <authorList>
            <person name="Xu Q."/>
            <person name="Wang G."/>
        </authorList>
    </citation>
    <scope>NUCLEOTIDE SEQUENCE [LARGE SCALE GENOMIC DNA]</scope>
    <source>
        <strain evidence="9">xq</strain>
    </source>
</reference>
<keyword evidence="9" id="KW-1185">Reference proteome</keyword>
<keyword evidence="3 4" id="KW-0408">Iron</keyword>
<dbReference type="Gene3D" id="2.120.10.30">
    <property type="entry name" value="TolB, C-terminal domain"/>
    <property type="match status" value="1"/>
</dbReference>
<feature type="chain" id="PRO_5026173365" evidence="6">
    <location>
        <begin position="31"/>
        <end position="582"/>
    </location>
</feature>
<dbReference type="InterPro" id="IPR009056">
    <property type="entry name" value="Cyt_c-like_dom"/>
</dbReference>
<organism evidence="8 9">
    <name type="scientific">Hyphomicrobium album</name>
    <dbReference type="NCBI Taxonomy" id="2665159"/>
    <lineage>
        <taxon>Bacteria</taxon>
        <taxon>Pseudomonadati</taxon>
        <taxon>Pseudomonadota</taxon>
        <taxon>Alphaproteobacteria</taxon>
        <taxon>Hyphomicrobiales</taxon>
        <taxon>Hyphomicrobiaceae</taxon>
        <taxon>Hyphomicrobium</taxon>
    </lineage>
</organism>
<evidence type="ECO:0000256" key="2">
    <source>
        <dbReference type="ARBA" id="ARBA00022723"/>
    </source>
</evidence>
<dbReference type="PROSITE" id="PS51007">
    <property type="entry name" value="CYTC"/>
    <property type="match status" value="1"/>
</dbReference>
<dbReference type="Gene3D" id="1.10.760.10">
    <property type="entry name" value="Cytochrome c-like domain"/>
    <property type="match status" value="1"/>
</dbReference>
<dbReference type="SUPFAM" id="SSF50952">
    <property type="entry name" value="Soluble quinoprotein glucose dehydrogenase"/>
    <property type="match status" value="1"/>
</dbReference>
<keyword evidence="2 4" id="KW-0479">Metal-binding</keyword>
<keyword evidence="1 4" id="KW-0349">Heme</keyword>
<dbReference type="InterPro" id="IPR036909">
    <property type="entry name" value="Cyt_c-like_dom_sf"/>
</dbReference>
<dbReference type="SUPFAM" id="SSF46626">
    <property type="entry name" value="Cytochrome c"/>
    <property type="match status" value="1"/>
</dbReference>
<evidence type="ECO:0000256" key="6">
    <source>
        <dbReference type="SAM" id="SignalP"/>
    </source>
</evidence>
<dbReference type="InterPro" id="IPR054539">
    <property type="entry name" value="Beta-prop_PDH"/>
</dbReference>
<feature type="signal peptide" evidence="6">
    <location>
        <begin position="1"/>
        <end position="30"/>
    </location>
</feature>
<dbReference type="GO" id="GO:0046872">
    <property type="term" value="F:metal ion binding"/>
    <property type="evidence" value="ECO:0007669"/>
    <property type="project" value="UniProtKB-KW"/>
</dbReference>
<comment type="caution">
    <text evidence="8">The sequence shown here is derived from an EMBL/GenBank/DDBJ whole genome shotgun (WGS) entry which is preliminary data.</text>
</comment>
<dbReference type="Pfam" id="PF13442">
    <property type="entry name" value="Cytochrome_CBB3"/>
    <property type="match status" value="1"/>
</dbReference>
<dbReference type="RefSeq" id="WP_154740561.1">
    <property type="nucleotide sequence ID" value="NZ_WMBQ01000002.1"/>
</dbReference>
<feature type="compositionally biased region" description="Low complexity" evidence="5">
    <location>
        <begin position="450"/>
        <end position="463"/>
    </location>
</feature>
<dbReference type="GO" id="GO:0009055">
    <property type="term" value="F:electron transfer activity"/>
    <property type="evidence" value="ECO:0007669"/>
    <property type="project" value="InterPro"/>
</dbReference>
<dbReference type="AlphaFoldDB" id="A0A6I3KNP6"/>
<dbReference type="GO" id="GO:0020037">
    <property type="term" value="F:heme binding"/>
    <property type="evidence" value="ECO:0007669"/>
    <property type="project" value="InterPro"/>
</dbReference>
<keyword evidence="6" id="KW-0732">Signal</keyword>
<dbReference type="Proteomes" id="UP000440694">
    <property type="component" value="Unassembled WGS sequence"/>
</dbReference>
<evidence type="ECO:0000256" key="1">
    <source>
        <dbReference type="ARBA" id="ARBA00022617"/>
    </source>
</evidence>
<dbReference type="InterPro" id="IPR011042">
    <property type="entry name" value="6-blade_b-propeller_TolB-like"/>
</dbReference>
<dbReference type="PANTHER" id="PTHR33546">
    <property type="entry name" value="LARGE, MULTIFUNCTIONAL SECRETED PROTEIN-RELATED"/>
    <property type="match status" value="1"/>
</dbReference>
<gene>
    <name evidence="8" type="ORF">GIW81_17305</name>
</gene>
<evidence type="ECO:0000256" key="3">
    <source>
        <dbReference type="ARBA" id="ARBA00023004"/>
    </source>
</evidence>
<proteinExistence type="predicted"/>
<feature type="domain" description="Cytochrome c" evidence="7">
    <location>
        <begin position="489"/>
        <end position="581"/>
    </location>
</feature>
<protein>
    <submittedName>
        <fullName evidence="8">C-type cytochrome</fullName>
    </submittedName>
</protein>
<dbReference type="EMBL" id="WMBQ01000002">
    <property type="protein sequence ID" value="MTD96099.1"/>
    <property type="molecule type" value="Genomic_DNA"/>
</dbReference>
<name>A0A6I3KNP6_9HYPH</name>
<evidence type="ECO:0000256" key="4">
    <source>
        <dbReference type="PROSITE-ProRule" id="PRU00433"/>
    </source>
</evidence>
<feature type="region of interest" description="Disordered" evidence="5">
    <location>
        <begin position="446"/>
        <end position="483"/>
    </location>
</feature>
<evidence type="ECO:0000256" key="5">
    <source>
        <dbReference type="SAM" id="MobiDB-lite"/>
    </source>
</evidence>
<sequence>MAPRPLHSRVLLCGALAASMSVLVTAPALSAEASCPQTDTGIVLPKGFCASVFADKIGHARQIAVAPNGTVFVNTWSGVYYNNDTPPDGGFLVALKDMDGDGRAEHVERFGQTFADGGKGGTGVYLYKDWVYAELNDKIVRYALKDDEITPTGNAEVVLSGMPITGDHPMHPFIIDTDGNLFVSMGSATNACELKNRMPQSKGHDPCTELEARAGIWRYDANKLGQVFSPKERYASGNRNPEGFDFDEAGRIFVTQHGRDQLHENWPKLYTAEQGFNLPAEEVTVLKEGAAYGWPKCYYDDQQKKLVLGPEYGGDGGKAVGDCDKAEPPVAAFPAHWAPNDLKIYKSEDFPAGYRGGAFIAFHGSWNRAPGPQGGYNVVFQPLKDGKPSGDWIVFADGFAGVHKDPGRAAHRPSGLAVGPYGALYVSDDKAGRIWRITYEGDPDAKGIEAAPAPKQSAAASPGALPPEGVHPDAGNAPKLPVPEGATQAQVDLGAKVFAGEVGGATCAGCHGTGGIGTPVGPDLTTGKWLWGDGSLKSITDTIANGVPEPKQHPGAMPPMGGVELSKDDAAAVSAYVWALGH</sequence>
<evidence type="ECO:0000313" key="8">
    <source>
        <dbReference type="EMBL" id="MTD96099.1"/>
    </source>
</evidence>
<dbReference type="PANTHER" id="PTHR33546:SF1">
    <property type="entry name" value="LARGE, MULTIFUNCTIONAL SECRETED PROTEIN"/>
    <property type="match status" value="1"/>
</dbReference>
<dbReference type="Pfam" id="PF22807">
    <property type="entry name" value="TrAA12"/>
    <property type="match status" value="1"/>
</dbReference>
<evidence type="ECO:0000259" key="7">
    <source>
        <dbReference type="PROSITE" id="PS51007"/>
    </source>
</evidence>
<evidence type="ECO:0000313" key="9">
    <source>
        <dbReference type="Proteomes" id="UP000440694"/>
    </source>
</evidence>